<proteinExistence type="predicted"/>
<feature type="region of interest" description="Disordered" evidence="1">
    <location>
        <begin position="1"/>
        <end position="69"/>
    </location>
</feature>
<gene>
    <name evidence="2" type="ORF">PAHAL_1G187000</name>
</gene>
<dbReference type="AlphaFoldDB" id="A0A2T8KVQ3"/>
<dbReference type="Gramene" id="PVH66256">
    <property type="protein sequence ID" value="PVH66256"/>
    <property type="gene ID" value="PAHAL_1G187000"/>
</dbReference>
<reference evidence="2" key="1">
    <citation type="submission" date="2018-04" db="EMBL/GenBank/DDBJ databases">
        <title>WGS assembly of Panicum hallii.</title>
        <authorList>
            <person name="Lovell J."/>
            <person name="Jenkins J."/>
            <person name="Lowry D."/>
            <person name="Mamidi S."/>
            <person name="Sreedasyam A."/>
            <person name="Weng X."/>
            <person name="Barry K."/>
            <person name="Bonette J."/>
            <person name="Campitelli B."/>
            <person name="Daum C."/>
            <person name="Gordon S."/>
            <person name="Gould B."/>
            <person name="Lipzen A."/>
            <person name="Macqueen A."/>
            <person name="Palacio-Mejia J."/>
            <person name="Plott C."/>
            <person name="Shakirov E."/>
            <person name="Shu S."/>
            <person name="Yoshinaga Y."/>
            <person name="Zane M."/>
            <person name="Rokhsar D."/>
            <person name="Grimwood J."/>
            <person name="Schmutz J."/>
            <person name="Juenger T."/>
        </authorList>
    </citation>
    <scope>NUCLEOTIDE SEQUENCE [LARGE SCALE GENOMIC DNA]</scope>
    <source>
        <strain evidence="2">FIL2</strain>
    </source>
</reference>
<sequence>MKSGCPSLGERVRERVLGREREHTREEYSPGREREQEREEYEGLGRESAESMGDWGGESTGEAGEYERE</sequence>
<dbReference type="Proteomes" id="UP000243499">
    <property type="component" value="Chromosome 1"/>
</dbReference>
<organism evidence="2">
    <name type="scientific">Panicum hallii</name>
    <dbReference type="NCBI Taxonomy" id="206008"/>
    <lineage>
        <taxon>Eukaryota</taxon>
        <taxon>Viridiplantae</taxon>
        <taxon>Streptophyta</taxon>
        <taxon>Embryophyta</taxon>
        <taxon>Tracheophyta</taxon>
        <taxon>Spermatophyta</taxon>
        <taxon>Magnoliopsida</taxon>
        <taxon>Liliopsida</taxon>
        <taxon>Poales</taxon>
        <taxon>Poaceae</taxon>
        <taxon>PACMAD clade</taxon>
        <taxon>Panicoideae</taxon>
        <taxon>Panicodae</taxon>
        <taxon>Paniceae</taxon>
        <taxon>Panicinae</taxon>
        <taxon>Panicum</taxon>
        <taxon>Panicum sect. Panicum</taxon>
    </lineage>
</organism>
<accession>A0A2T8KVQ3</accession>
<feature type="compositionally biased region" description="Basic and acidic residues" evidence="1">
    <location>
        <begin position="10"/>
        <end position="49"/>
    </location>
</feature>
<protein>
    <submittedName>
        <fullName evidence="2">Uncharacterized protein</fullName>
    </submittedName>
</protein>
<dbReference type="EMBL" id="CM008046">
    <property type="protein sequence ID" value="PVH66256.1"/>
    <property type="molecule type" value="Genomic_DNA"/>
</dbReference>
<evidence type="ECO:0000256" key="1">
    <source>
        <dbReference type="SAM" id="MobiDB-lite"/>
    </source>
</evidence>
<evidence type="ECO:0000313" key="2">
    <source>
        <dbReference type="EMBL" id="PVH66256.1"/>
    </source>
</evidence>
<name>A0A2T8KVQ3_9POAL</name>